<dbReference type="KEGG" id="nml:Namu_0300"/>
<dbReference type="InterPro" id="IPR035439">
    <property type="entry name" value="UPF0145_dom_sf"/>
</dbReference>
<dbReference type="EMBL" id="CP001737">
    <property type="protein sequence ID" value="ACV76730.1"/>
    <property type="molecule type" value="Genomic_DNA"/>
</dbReference>
<name>C8XK47_NAKMY</name>
<comment type="similarity">
    <text evidence="1 2">Belongs to the UPF0145 family.</text>
</comment>
<dbReference type="HOGENOM" id="CLU_117144_1_1_11"/>
<dbReference type="Gene3D" id="3.30.110.70">
    <property type="entry name" value="Hypothetical protein apc22750. Chain B"/>
    <property type="match status" value="1"/>
</dbReference>
<evidence type="ECO:0000256" key="1">
    <source>
        <dbReference type="ARBA" id="ARBA00010751"/>
    </source>
</evidence>
<dbReference type="AlphaFoldDB" id="C8XK47"/>
<dbReference type="HAMAP" id="MF_00338">
    <property type="entry name" value="UPF0145"/>
    <property type="match status" value="1"/>
</dbReference>
<dbReference type="InterPro" id="IPR002765">
    <property type="entry name" value="UPF0145_YbjQ-like"/>
</dbReference>
<reference evidence="4" key="1">
    <citation type="submission" date="2009-09" db="EMBL/GenBank/DDBJ databases">
        <title>The complete genome of Nakamurella multipartita DSM 44233.</title>
        <authorList>
            <consortium name="US DOE Joint Genome Institute (JGI-PGF)"/>
            <person name="Lucas S."/>
            <person name="Copeland A."/>
            <person name="Lapidus A."/>
            <person name="Glavina del Rio T."/>
            <person name="Dalin E."/>
            <person name="Tice H."/>
            <person name="Bruce D."/>
            <person name="Goodwin L."/>
            <person name="Pitluck S."/>
            <person name="Kyrpides N."/>
            <person name="Mavromatis K."/>
            <person name="Ivanova N."/>
            <person name="Ovchinnikova G."/>
            <person name="Sims D."/>
            <person name="Meincke L."/>
            <person name="Brettin T."/>
            <person name="Detter J.C."/>
            <person name="Han C."/>
            <person name="Larimer F."/>
            <person name="Land M."/>
            <person name="Hauser L."/>
            <person name="Markowitz V."/>
            <person name="Cheng J.-F."/>
            <person name="Hugenholtz P."/>
            <person name="Woyke T."/>
            <person name="Wu D."/>
            <person name="Klenk H.-P."/>
            <person name="Eisen J.A."/>
        </authorList>
    </citation>
    <scope>NUCLEOTIDE SEQUENCE [LARGE SCALE GENOMIC DNA]</scope>
    <source>
        <strain evidence="4">ATCC 700099 / DSM 44233 / CIP 104796 / JCM 9543 / NBRC 105858 / Y-104</strain>
    </source>
</reference>
<dbReference type="PANTHER" id="PTHR34068:SF2">
    <property type="entry name" value="UPF0145 PROTEIN SCO3412"/>
    <property type="match status" value="1"/>
</dbReference>
<accession>C8XK47</accession>
<dbReference type="SUPFAM" id="SSF117782">
    <property type="entry name" value="YbjQ-like"/>
    <property type="match status" value="1"/>
</dbReference>
<reference evidence="3 4" key="2">
    <citation type="journal article" date="2010" name="Stand. Genomic Sci.">
        <title>Complete genome sequence of Nakamurella multipartita type strain (Y-104).</title>
        <authorList>
            <person name="Tice H."/>
            <person name="Mayilraj S."/>
            <person name="Sims D."/>
            <person name="Lapidus A."/>
            <person name="Nolan M."/>
            <person name="Lucas S."/>
            <person name="Glavina Del Rio T."/>
            <person name="Copeland A."/>
            <person name="Cheng J.F."/>
            <person name="Meincke L."/>
            <person name="Bruce D."/>
            <person name="Goodwin L."/>
            <person name="Pitluck S."/>
            <person name="Ivanova N."/>
            <person name="Mavromatis K."/>
            <person name="Ovchinnikova G."/>
            <person name="Pati A."/>
            <person name="Chen A."/>
            <person name="Palaniappan K."/>
            <person name="Land M."/>
            <person name="Hauser L."/>
            <person name="Chang Y.J."/>
            <person name="Jeffries C.D."/>
            <person name="Detter J.C."/>
            <person name="Brettin T."/>
            <person name="Rohde M."/>
            <person name="Goker M."/>
            <person name="Bristow J."/>
            <person name="Eisen J.A."/>
            <person name="Markowitz V."/>
            <person name="Hugenholtz P."/>
            <person name="Kyrpides N.C."/>
            <person name="Klenk H.P."/>
            <person name="Chen F."/>
        </authorList>
    </citation>
    <scope>NUCLEOTIDE SEQUENCE [LARGE SCALE GENOMIC DNA]</scope>
    <source>
        <strain evidence="4">ATCC 700099 / DSM 44233 / CIP 104796 / JCM 9543 / NBRC 105858 / Y-104</strain>
    </source>
</reference>
<dbReference type="InParanoid" id="C8XK47"/>
<keyword evidence="4" id="KW-1185">Reference proteome</keyword>
<evidence type="ECO:0000313" key="3">
    <source>
        <dbReference type="EMBL" id="ACV76730.1"/>
    </source>
</evidence>
<evidence type="ECO:0000256" key="2">
    <source>
        <dbReference type="HAMAP-Rule" id="MF_00338"/>
    </source>
</evidence>
<dbReference type="Proteomes" id="UP000002218">
    <property type="component" value="Chromosome"/>
</dbReference>
<gene>
    <name evidence="3" type="ordered locus">Namu_0300</name>
</gene>
<dbReference type="Pfam" id="PF01906">
    <property type="entry name" value="YbjQ_1"/>
    <property type="match status" value="1"/>
</dbReference>
<protein>
    <recommendedName>
        <fullName evidence="2">UPF0145 protein Namu_0300</fullName>
    </recommendedName>
</protein>
<organism evidence="3 4">
    <name type="scientific">Nakamurella multipartita (strain ATCC 700099 / DSM 44233 / CIP 104796 / JCM 9543 / NBRC 105858 / Y-104)</name>
    <name type="common">Microsphaera multipartita</name>
    <dbReference type="NCBI Taxonomy" id="479431"/>
    <lineage>
        <taxon>Bacteria</taxon>
        <taxon>Bacillati</taxon>
        <taxon>Actinomycetota</taxon>
        <taxon>Actinomycetes</taxon>
        <taxon>Nakamurellales</taxon>
        <taxon>Nakamurellaceae</taxon>
        <taxon>Nakamurella</taxon>
    </lineage>
</organism>
<dbReference type="RefSeq" id="WP_012814205.1">
    <property type="nucleotide sequence ID" value="NC_013235.1"/>
</dbReference>
<sequence>MEGSAPVTLPCSTTFDLPGYTIDRNLGICWGLVVRSVGFAKGFTGGFRSLKAGEVPQYTEVVDSARQTAMERMAAHAQQLGGNAVLGVRFDSSDVAENLAEVIAYGTAAVVHPS</sequence>
<dbReference type="PANTHER" id="PTHR34068">
    <property type="entry name" value="UPF0145 PROTEIN YBJQ"/>
    <property type="match status" value="1"/>
</dbReference>
<evidence type="ECO:0000313" key="4">
    <source>
        <dbReference type="Proteomes" id="UP000002218"/>
    </source>
</evidence>
<dbReference type="eggNOG" id="COG0393">
    <property type="taxonomic scope" value="Bacteria"/>
</dbReference>
<proteinExistence type="inferred from homology"/>
<dbReference type="STRING" id="479431.Namu_0300"/>